<accession>A0ABN8LE85</accession>
<organism evidence="1 2">
    <name type="scientific">Porites evermanni</name>
    <dbReference type="NCBI Taxonomy" id="104178"/>
    <lineage>
        <taxon>Eukaryota</taxon>
        <taxon>Metazoa</taxon>
        <taxon>Cnidaria</taxon>
        <taxon>Anthozoa</taxon>
        <taxon>Hexacorallia</taxon>
        <taxon>Scleractinia</taxon>
        <taxon>Fungiina</taxon>
        <taxon>Poritidae</taxon>
        <taxon>Porites</taxon>
    </lineage>
</organism>
<feature type="non-terminal residue" evidence="1">
    <location>
        <position position="68"/>
    </location>
</feature>
<evidence type="ECO:0000313" key="2">
    <source>
        <dbReference type="Proteomes" id="UP001159427"/>
    </source>
</evidence>
<reference evidence="1 2" key="1">
    <citation type="submission" date="2022-05" db="EMBL/GenBank/DDBJ databases">
        <authorList>
            <consortium name="Genoscope - CEA"/>
            <person name="William W."/>
        </authorList>
    </citation>
    <scope>NUCLEOTIDE SEQUENCE [LARGE SCALE GENOMIC DNA]</scope>
</reference>
<proteinExistence type="predicted"/>
<evidence type="ECO:0000313" key="1">
    <source>
        <dbReference type="EMBL" id="CAH3013782.1"/>
    </source>
</evidence>
<name>A0ABN8LE85_9CNID</name>
<gene>
    <name evidence="1" type="ORF">PEVE_00022495</name>
</gene>
<protein>
    <submittedName>
        <fullName evidence="1">Uncharacterized protein</fullName>
    </submittedName>
</protein>
<dbReference type="EMBL" id="CALNXI010000003">
    <property type="protein sequence ID" value="CAH3013782.1"/>
    <property type="molecule type" value="Genomic_DNA"/>
</dbReference>
<dbReference type="Proteomes" id="UP001159427">
    <property type="component" value="Unassembled WGS sequence"/>
</dbReference>
<comment type="caution">
    <text evidence="1">The sequence shown here is derived from an EMBL/GenBank/DDBJ whole genome shotgun (WGS) entry which is preliminary data.</text>
</comment>
<sequence length="68" mass="7936">MSYEADLPTLTTLPMSSSYFIIIETGLSPEEEIEKRSCLAAIEIEERRKEIEREEKEFKGKEGRLKQK</sequence>
<keyword evidence="2" id="KW-1185">Reference proteome</keyword>